<protein>
    <recommendedName>
        <fullName evidence="8">Actin-related protein 2</fullName>
    </recommendedName>
</protein>
<dbReference type="PROSITE" id="PS01132">
    <property type="entry name" value="ACTINS_ACT_LIKE"/>
    <property type="match status" value="1"/>
</dbReference>
<gene>
    <name evidence="6" type="ORF">LARSCL_LOCUS2129</name>
</gene>
<dbReference type="PRINTS" id="PR00190">
    <property type="entry name" value="ACTIN"/>
</dbReference>
<dbReference type="Pfam" id="PF00022">
    <property type="entry name" value="Actin"/>
    <property type="match status" value="1"/>
</dbReference>
<dbReference type="InterPro" id="IPR020902">
    <property type="entry name" value="Actin/actin-like_CS"/>
</dbReference>
<comment type="subcellular location">
    <subcellularLocation>
        <location evidence="1">Cytoplasm</location>
    </subcellularLocation>
</comment>
<evidence type="ECO:0000256" key="1">
    <source>
        <dbReference type="ARBA" id="ARBA00004496"/>
    </source>
</evidence>
<evidence type="ECO:0000313" key="6">
    <source>
        <dbReference type="EMBL" id="CAL1264742.1"/>
    </source>
</evidence>
<dbReference type="GO" id="GO:0005737">
    <property type="term" value="C:cytoplasm"/>
    <property type="evidence" value="ECO:0007669"/>
    <property type="project" value="UniProtKB-SubCell"/>
</dbReference>
<evidence type="ECO:0000313" key="7">
    <source>
        <dbReference type="Proteomes" id="UP001497382"/>
    </source>
</evidence>
<evidence type="ECO:0000256" key="3">
    <source>
        <dbReference type="ARBA" id="ARBA00022490"/>
    </source>
</evidence>
<dbReference type="GO" id="GO:0005524">
    <property type="term" value="F:ATP binding"/>
    <property type="evidence" value="ECO:0007669"/>
    <property type="project" value="UniProtKB-KW"/>
</dbReference>
<keyword evidence="4" id="KW-0547">Nucleotide-binding</keyword>
<evidence type="ECO:0000256" key="2">
    <source>
        <dbReference type="ARBA" id="ARBA00006752"/>
    </source>
</evidence>
<evidence type="ECO:0008006" key="8">
    <source>
        <dbReference type="Google" id="ProtNLM"/>
    </source>
</evidence>
<name>A0AAV1Z0F9_9ARAC</name>
<reference evidence="6 7" key="1">
    <citation type="submission" date="2024-04" db="EMBL/GenBank/DDBJ databases">
        <authorList>
            <person name="Rising A."/>
            <person name="Reimegard J."/>
            <person name="Sonavane S."/>
            <person name="Akerstrom W."/>
            <person name="Nylinder S."/>
            <person name="Hedman E."/>
            <person name="Kallberg Y."/>
        </authorList>
    </citation>
    <scope>NUCLEOTIDE SEQUENCE [LARGE SCALE GENOMIC DNA]</scope>
</reference>
<dbReference type="FunFam" id="3.30.420.40:FF:000050">
    <property type="entry name" value="Actin, alpha skeletal muscle"/>
    <property type="match status" value="1"/>
</dbReference>
<proteinExistence type="inferred from homology"/>
<evidence type="ECO:0000256" key="4">
    <source>
        <dbReference type="ARBA" id="ARBA00022741"/>
    </source>
</evidence>
<keyword evidence="7" id="KW-1185">Reference proteome</keyword>
<dbReference type="EMBL" id="CAXIEN010000014">
    <property type="protein sequence ID" value="CAL1264742.1"/>
    <property type="molecule type" value="Genomic_DNA"/>
</dbReference>
<dbReference type="AlphaFoldDB" id="A0AAV1Z0F9"/>
<dbReference type="Gene3D" id="3.30.420.40">
    <property type="match status" value="1"/>
</dbReference>
<dbReference type="InterPro" id="IPR043129">
    <property type="entry name" value="ATPase_NBD"/>
</dbReference>
<keyword evidence="5" id="KW-0067">ATP-binding</keyword>
<keyword evidence="3" id="KW-0963">Cytoplasm</keyword>
<comment type="similarity">
    <text evidence="2">Belongs to the actin family.</text>
</comment>
<dbReference type="InterPro" id="IPR004000">
    <property type="entry name" value="Actin"/>
</dbReference>
<organism evidence="6 7">
    <name type="scientific">Larinioides sclopetarius</name>
    <dbReference type="NCBI Taxonomy" id="280406"/>
    <lineage>
        <taxon>Eukaryota</taxon>
        <taxon>Metazoa</taxon>
        <taxon>Ecdysozoa</taxon>
        <taxon>Arthropoda</taxon>
        <taxon>Chelicerata</taxon>
        <taxon>Arachnida</taxon>
        <taxon>Araneae</taxon>
        <taxon>Araneomorphae</taxon>
        <taxon>Entelegynae</taxon>
        <taxon>Araneoidea</taxon>
        <taxon>Araneidae</taxon>
        <taxon>Larinioides</taxon>
    </lineage>
</organism>
<evidence type="ECO:0000256" key="5">
    <source>
        <dbReference type="ARBA" id="ARBA00022840"/>
    </source>
</evidence>
<dbReference type="SUPFAM" id="SSF53067">
    <property type="entry name" value="Actin-like ATPase domain"/>
    <property type="match status" value="1"/>
</dbReference>
<accession>A0AAV1Z0F9</accession>
<sequence>MVGDEASKLRSMLEVAYPMENGIVRNWEDMCHIWDYTFGPNQMNIDPMNCKVLLTEPPMNPLKNREKMIEVSFLYIYSSNIFGVRKVFSLIKNFI</sequence>
<dbReference type="PANTHER" id="PTHR11937">
    <property type="entry name" value="ACTIN"/>
    <property type="match status" value="1"/>
</dbReference>
<dbReference type="Proteomes" id="UP001497382">
    <property type="component" value="Unassembled WGS sequence"/>
</dbReference>
<comment type="caution">
    <text evidence="6">The sequence shown here is derived from an EMBL/GenBank/DDBJ whole genome shotgun (WGS) entry which is preliminary data.</text>
</comment>